<dbReference type="EMBL" id="ARYK01000001">
    <property type="protein sequence ID" value="KCZ94546.1"/>
    <property type="molecule type" value="Genomic_DNA"/>
</dbReference>
<dbReference type="OrthoDB" id="7615360at2"/>
<dbReference type="GO" id="GO:0016740">
    <property type="term" value="F:transferase activity"/>
    <property type="evidence" value="ECO:0007669"/>
    <property type="project" value="UniProtKB-KW"/>
</dbReference>
<dbReference type="eggNOG" id="COG2327">
    <property type="taxonomic scope" value="Bacteria"/>
</dbReference>
<evidence type="ECO:0000313" key="3">
    <source>
        <dbReference type="Proteomes" id="UP000025171"/>
    </source>
</evidence>
<dbReference type="STRING" id="1280950.HJO_04190"/>
<organism evidence="2 3">
    <name type="scientific">Hyphomonas johnsonii MHS-2</name>
    <dbReference type="NCBI Taxonomy" id="1280950"/>
    <lineage>
        <taxon>Bacteria</taxon>
        <taxon>Pseudomonadati</taxon>
        <taxon>Pseudomonadota</taxon>
        <taxon>Alphaproteobacteria</taxon>
        <taxon>Hyphomonadales</taxon>
        <taxon>Hyphomonadaceae</taxon>
        <taxon>Hyphomonas</taxon>
    </lineage>
</organism>
<dbReference type="AlphaFoldDB" id="A0A059FVP6"/>
<comment type="caution">
    <text evidence="2">The sequence shown here is derived from an EMBL/GenBank/DDBJ whole genome shotgun (WGS) entry which is preliminary data.</text>
</comment>
<name>A0A059FVP6_9PROT</name>
<gene>
    <name evidence="2" type="ORF">HJO_04190</name>
</gene>
<dbReference type="PANTHER" id="PTHR36836">
    <property type="entry name" value="COLANIC ACID BIOSYNTHESIS PROTEIN WCAK"/>
    <property type="match status" value="1"/>
</dbReference>
<dbReference type="Proteomes" id="UP000025171">
    <property type="component" value="Unassembled WGS sequence"/>
</dbReference>
<dbReference type="Pfam" id="PF04230">
    <property type="entry name" value="PS_pyruv_trans"/>
    <property type="match status" value="1"/>
</dbReference>
<evidence type="ECO:0000259" key="1">
    <source>
        <dbReference type="Pfam" id="PF04230"/>
    </source>
</evidence>
<keyword evidence="2" id="KW-0808">Transferase</keyword>
<dbReference type="RefSeq" id="WP_035613806.1">
    <property type="nucleotide sequence ID" value="NZ_ARYK01000001.1"/>
</dbReference>
<dbReference type="PATRIC" id="fig|1280950.3.peg.854"/>
<dbReference type="PANTHER" id="PTHR36836:SF1">
    <property type="entry name" value="COLANIC ACID BIOSYNTHESIS PROTEIN WCAK"/>
    <property type="match status" value="1"/>
</dbReference>
<protein>
    <submittedName>
        <fullName evidence="2">Polysaccharide pyruvyl transferase</fullName>
    </submittedName>
</protein>
<proteinExistence type="predicted"/>
<sequence length="401" mass="44144">MKLAVPFGFYCAGNVGDESTLLGFGRLIRQFGDGVEVDVATSCVNQARKVEPFFRYYQYTDGIMGFEPKLRAHMASGYVFAGGTPISDSLGDWPLRTVGGILEHAHNWGKPTAFVGIGVEHLFEEISQQRMKEQIIPNALGWSVRSAKDRDRLLDLGAAEDDVAVAADMAWLLDPVDPAYGREVFESLGLEDGPVVGVNINAEPHLIAKSPQLFRETAAALDHLVEHHGVKVLFLFAETREGETFDKAASEKVRELMVHKDAAIMGPDEYLIPQQMMSIISQCTTTISTRYHFCLFSVLQSVPFVAISRSDKVTDFCQDIDWKADIDPAKVSRELIIAQVERQLAGIPEEMALLPAKIEVMRRRAEQNSFVLDKLRAAAGGVGAQTWLLHAAGRVGKKLGA</sequence>
<evidence type="ECO:0000313" key="2">
    <source>
        <dbReference type="EMBL" id="KCZ94546.1"/>
    </source>
</evidence>
<accession>A0A059FVP6</accession>
<reference evidence="2 3" key="1">
    <citation type="journal article" date="2014" name="Antonie Van Leeuwenhoek">
        <title>Hyphomonas beringensis sp. nov. and Hyphomonas chukchiensis sp. nov., isolated from surface seawater of the Bering Sea and Chukchi Sea.</title>
        <authorList>
            <person name="Li C."/>
            <person name="Lai Q."/>
            <person name="Li G."/>
            <person name="Dong C."/>
            <person name="Wang J."/>
            <person name="Liao Y."/>
            <person name="Shao Z."/>
        </authorList>
    </citation>
    <scope>NUCLEOTIDE SEQUENCE [LARGE SCALE GENOMIC DNA]</scope>
    <source>
        <strain evidence="2 3">MHS-2</strain>
    </source>
</reference>
<feature type="domain" description="Polysaccharide pyruvyl transferase" evidence="1">
    <location>
        <begin position="14"/>
        <end position="310"/>
    </location>
</feature>
<dbReference type="InterPro" id="IPR007345">
    <property type="entry name" value="Polysacch_pyruvyl_Trfase"/>
</dbReference>
<keyword evidence="3" id="KW-1185">Reference proteome</keyword>